<evidence type="ECO:0000313" key="3">
    <source>
        <dbReference type="Proteomes" id="UP000245998"/>
    </source>
</evidence>
<dbReference type="AlphaFoldDB" id="A0A2U1JU84"/>
<dbReference type="GO" id="GO:0051920">
    <property type="term" value="F:peroxiredoxin activity"/>
    <property type="evidence" value="ECO:0007669"/>
    <property type="project" value="InterPro"/>
</dbReference>
<dbReference type="Proteomes" id="UP000245998">
    <property type="component" value="Unassembled WGS sequence"/>
</dbReference>
<accession>A0A2U1JU84</accession>
<organism evidence="2 3">
    <name type="scientific">Pueribacillus theae</name>
    <dbReference type="NCBI Taxonomy" id="2171751"/>
    <lineage>
        <taxon>Bacteria</taxon>
        <taxon>Bacillati</taxon>
        <taxon>Bacillota</taxon>
        <taxon>Bacilli</taxon>
        <taxon>Bacillales</taxon>
        <taxon>Bacillaceae</taxon>
        <taxon>Pueribacillus</taxon>
    </lineage>
</organism>
<protein>
    <submittedName>
        <fullName evidence="2">Gamma-carboxymuconolactone decarboxylase</fullName>
    </submittedName>
</protein>
<dbReference type="SUPFAM" id="SSF69118">
    <property type="entry name" value="AhpD-like"/>
    <property type="match status" value="1"/>
</dbReference>
<dbReference type="PANTHER" id="PTHR33930">
    <property type="entry name" value="ALKYL HYDROPEROXIDE REDUCTASE AHPD"/>
    <property type="match status" value="1"/>
</dbReference>
<dbReference type="EMBL" id="QCZG01000034">
    <property type="protein sequence ID" value="PWA08757.1"/>
    <property type="molecule type" value="Genomic_DNA"/>
</dbReference>
<dbReference type="Pfam" id="PF02627">
    <property type="entry name" value="CMD"/>
    <property type="match status" value="2"/>
</dbReference>
<proteinExistence type="predicted"/>
<evidence type="ECO:0000259" key="1">
    <source>
        <dbReference type="Pfam" id="PF02627"/>
    </source>
</evidence>
<dbReference type="OrthoDB" id="3824300at2"/>
<gene>
    <name evidence="2" type="ORF">DCC39_14200</name>
</gene>
<keyword evidence="3" id="KW-1185">Reference proteome</keyword>
<dbReference type="Gene3D" id="1.20.1290.10">
    <property type="entry name" value="AhpD-like"/>
    <property type="match status" value="1"/>
</dbReference>
<comment type="caution">
    <text evidence="2">The sequence shown here is derived from an EMBL/GenBank/DDBJ whole genome shotgun (WGS) entry which is preliminary data.</text>
</comment>
<dbReference type="InterPro" id="IPR003779">
    <property type="entry name" value="CMD-like"/>
</dbReference>
<feature type="domain" description="Carboxymuconolactone decarboxylase-like" evidence="1">
    <location>
        <begin position="161"/>
        <end position="227"/>
    </location>
</feature>
<dbReference type="InterPro" id="IPR029032">
    <property type="entry name" value="AhpD-like"/>
</dbReference>
<dbReference type="PANTHER" id="PTHR33930:SF2">
    <property type="entry name" value="BLR3452 PROTEIN"/>
    <property type="match status" value="1"/>
</dbReference>
<dbReference type="RefSeq" id="WP_116555562.1">
    <property type="nucleotide sequence ID" value="NZ_QCZG01000034.1"/>
</dbReference>
<name>A0A2U1JU84_9BACI</name>
<sequence>MKFDRENLKKRFVEVRGYWDESLDGLLEIDPEFFEAYLQFTSVPWKRGVIDPKTKEFIYIAVYACATHLYNPAIKTHIQKAFEFGATKEEIIEVFQLVSALGIHTFLEGIPLLMDEIEKTGELNSQLNERQMKLKEDFMEKRGYWNEFWDGLLVLDDQSFEAYTKTSSIPWANGYLTPKQKEFIYIAGDASATHLFTRGWRHHIQSALKLGATKEEIMEVYQLTAEIGMDTFREGMPILIEELNKVSTSN</sequence>
<feature type="domain" description="Carboxymuconolactone decarboxylase-like" evidence="1">
    <location>
        <begin position="31"/>
        <end position="96"/>
    </location>
</feature>
<evidence type="ECO:0000313" key="2">
    <source>
        <dbReference type="EMBL" id="PWA08757.1"/>
    </source>
</evidence>
<reference evidence="2 3" key="1">
    <citation type="submission" date="2018-04" db="EMBL/GenBank/DDBJ databases">
        <title>Camelliibacillus theae gen. nov., sp. nov., isolated from Pu'er tea.</title>
        <authorList>
            <person name="Niu L."/>
        </authorList>
    </citation>
    <scope>NUCLEOTIDE SEQUENCE [LARGE SCALE GENOMIC DNA]</scope>
    <source>
        <strain evidence="2 3">T8</strain>
    </source>
</reference>